<accession>A0A9N7UQ98</accession>
<comment type="caution">
    <text evidence="2">The sequence shown here is derived from an EMBL/GenBank/DDBJ whole genome shotgun (WGS) entry which is preliminary data.</text>
</comment>
<dbReference type="EMBL" id="CADEAL010001657">
    <property type="protein sequence ID" value="CAB1434382.1"/>
    <property type="molecule type" value="Genomic_DNA"/>
</dbReference>
<organism evidence="2 3">
    <name type="scientific">Pleuronectes platessa</name>
    <name type="common">European plaice</name>
    <dbReference type="NCBI Taxonomy" id="8262"/>
    <lineage>
        <taxon>Eukaryota</taxon>
        <taxon>Metazoa</taxon>
        <taxon>Chordata</taxon>
        <taxon>Craniata</taxon>
        <taxon>Vertebrata</taxon>
        <taxon>Euteleostomi</taxon>
        <taxon>Actinopterygii</taxon>
        <taxon>Neopterygii</taxon>
        <taxon>Teleostei</taxon>
        <taxon>Neoteleostei</taxon>
        <taxon>Acanthomorphata</taxon>
        <taxon>Carangaria</taxon>
        <taxon>Pleuronectiformes</taxon>
        <taxon>Pleuronectoidei</taxon>
        <taxon>Pleuronectidae</taxon>
        <taxon>Pleuronectes</taxon>
    </lineage>
</organism>
<dbReference type="Proteomes" id="UP001153269">
    <property type="component" value="Unassembled WGS sequence"/>
</dbReference>
<reference evidence="2" key="1">
    <citation type="submission" date="2020-03" db="EMBL/GenBank/DDBJ databases">
        <authorList>
            <person name="Weist P."/>
        </authorList>
    </citation>
    <scope>NUCLEOTIDE SEQUENCE</scope>
</reference>
<feature type="compositionally biased region" description="Polar residues" evidence="1">
    <location>
        <begin position="53"/>
        <end position="69"/>
    </location>
</feature>
<proteinExistence type="predicted"/>
<gene>
    <name evidence="2" type="ORF">PLEPLA_LOCUS22429</name>
</gene>
<keyword evidence="3" id="KW-1185">Reference proteome</keyword>
<evidence type="ECO:0000256" key="1">
    <source>
        <dbReference type="SAM" id="MobiDB-lite"/>
    </source>
</evidence>
<feature type="region of interest" description="Disordered" evidence="1">
    <location>
        <begin position="40"/>
        <end position="72"/>
    </location>
</feature>
<name>A0A9N7UQ98_PLEPL</name>
<dbReference type="AlphaFoldDB" id="A0A9N7UQ98"/>
<evidence type="ECO:0000313" key="3">
    <source>
        <dbReference type="Proteomes" id="UP001153269"/>
    </source>
</evidence>
<feature type="compositionally biased region" description="Polar residues" evidence="1">
    <location>
        <begin position="122"/>
        <end position="133"/>
    </location>
</feature>
<feature type="region of interest" description="Disordered" evidence="1">
    <location>
        <begin position="107"/>
        <end position="133"/>
    </location>
</feature>
<protein>
    <submittedName>
        <fullName evidence="2">Uncharacterized protein</fullName>
    </submittedName>
</protein>
<evidence type="ECO:0000313" key="2">
    <source>
        <dbReference type="EMBL" id="CAB1434382.1"/>
    </source>
</evidence>
<sequence length="133" mass="14503">MRPGVEKKRKLGVCLPTSLSMQEVSASSLAVGYFIRYAPSQSDRGGMKEESTENSLSTTNAKGQGQCQPTHHHPPLPWWDVLPLSLEVQCEHVVSWRTGKERLLVHNTSALPPPAPGKDVCSSATKQTEVPSN</sequence>